<dbReference type="Proteomes" id="UP000036681">
    <property type="component" value="Unplaced"/>
</dbReference>
<evidence type="ECO:0000313" key="1">
    <source>
        <dbReference type="Proteomes" id="UP000036681"/>
    </source>
</evidence>
<proteinExistence type="predicted"/>
<sequence length="91" mass="10135">MFTFRATKVADEVGGTESVNSAVLDSWGECDVTIVCHMLWFLELLGQLLKPKFSTSGKCKFLRQPSKGETYVWIGFKARLADQRSVEDTGA</sequence>
<accession>A0A0M3I5A9</accession>
<dbReference type="AlphaFoldDB" id="A0A0M3I5A9"/>
<keyword evidence="1" id="KW-1185">Reference proteome</keyword>
<evidence type="ECO:0000313" key="2">
    <source>
        <dbReference type="WBParaSite" id="ALUE_0001209801-mRNA-1"/>
    </source>
</evidence>
<name>A0A0M3I5A9_ASCLU</name>
<dbReference type="WBParaSite" id="ALUE_0001209801-mRNA-1">
    <property type="protein sequence ID" value="ALUE_0001209801-mRNA-1"/>
    <property type="gene ID" value="ALUE_0001209801"/>
</dbReference>
<reference evidence="2" key="1">
    <citation type="submission" date="2017-02" db="UniProtKB">
        <authorList>
            <consortium name="WormBaseParasite"/>
        </authorList>
    </citation>
    <scope>IDENTIFICATION</scope>
</reference>
<protein>
    <submittedName>
        <fullName evidence="2">Uncharacterized protein</fullName>
    </submittedName>
</protein>
<organism evidence="1 2">
    <name type="scientific">Ascaris lumbricoides</name>
    <name type="common">Giant roundworm</name>
    <dbReference type="NCBI Taxonomy" id="6252"/>
    <lineage>
        <taxon>Eukaryota</taxon>
        <taxon>Metazoa</taxon>
        <taxon>Ecdysozoa</taxon>
        <taxon>Nematoda</taxon>
        <taxon>Chromadorea</taxon>
        <taxon>Rhabditida</taxon>
        <taxon>Spirurina</taxon>
        <taxon>Ascaridomorpha</taxon>
        <taxon>Ascaridoidea</taxon>
        <taxon>Ascarididae</taxon>
        <taxon>Ascaris</taxon>
    </lineage>
</organism>